<dbReference type="Proteomes" id="UP000887104">
    <property type="component" value="Unassembled WGS sequence"/>
</dbReference>
<reference evidence="8" key="1">
    <citation type="submission" date="2021-05" db="EMBL/GenBank/DDBJ databases">
        <title>Molecular characterization for Shewanella algae harboring chromosomal blaOXA-55-like strains isolated from clinical and environment sample.</title>
        <authorList>
            <person name="Ohama Y."/>
            <person name="Aoki K."/>
            <person name="Harada S."/>
            <person name="Moriya K."/>
            <person name="Ishii Y."/>
            <person name="Tateda K."/>
        </authorList>
    </citation>
    <scope>NUCLEOTIDE SEQUENCE</scope>
    <source>
        <strain evidence="8">JCM 11563</strain>
    </source>
</reference>
<feature type="active site" evidence="5">
    <location>
        <position position="36"/>
    </location>
</feature>
<dbReference type="PANTHER" id="PTHR47268">
    <property type="entry name" value="ACYLPHOSPHATASE"/>
    <property type="match status" value="1"/>
</dbReference>
<dbReference type="Pfam" id="PF00708">
    <property type="entry name" value="Acylphosphatase"/>
    <property type="match status" value="1"/>
</dbReference>
<accession>A0ABQ4PCV0</accession>
<name>A0ABQ4PCV0_9GAMM</name>
<comment type="catalytic activity">
    <reaction evidence="4 5">
        <text>an acyl phosphate + H2O = a carboxylate + phosphate + H(+)</text>
        <dbReference type="Rhea" id="RHEA:14965"/>
        <dbReference type="ChEBI" id="CHEBI:15377"/>
        <dbReference type="ChEBI" id="CHEBI:15378"/>
        <dbReference type="ChEBI" id="CHEBI:29067"/>
        <dbReference type="ChEBI" id="CHEBI:43474"/>
        <dbReference type="ChEBI" id="CHEBI:59918"/>
        <dbReference type="EC" id="3.6.1.7"/>
    </reaction>
</comment>
<keyword evidence="9" id="KW-1185">Reference proteome</keyword>
<dbReference type="PANTHER" id="PTHR47268:SF4">
    <property type="entry name" value="ACYLPHOSPHATASE"/>
    <property type="match status" value="1"/>
</dbReference>
<feature type="active site" evidence="5">
    <location>
        <position position="18"/>
    </location>
</feature>
<keyword evidence="5" id="KW-0378">Hydrolase</keyword>
<evidence type="ECO:0000313" key="9">
    <source>
        <dbReference type="Proteomes" id="UP000887104"/>
    </source>
</evidence>
<dbReference type="EMBL" id="BPEY01000027">
    <property type="protein sequence ID" value="GIU45316.1"/>
    <property type="molecule type" value="Genomic_DNA"/>
</dbReference>
<dbReference type="PROSITE" id="PS51160">
    <property type="entry name" value="ACYLPHOSPHATASE_3"/>
    <property type="match status" value="1"/>
</dbReference>
<dbReference type="SUPFAM" id="SSF54975">
    <property type="entry name" value="Acylphosphatase/BLUF domain-like"/>
    <property type="match status" value="1"/>
</dbReference>
<evidence type="ECO:0000256" key="5">
    <source>
        <dbReference type="PROSITE-ProRule" id="PRU00520"/>
    </source>
</evidence>
<evidence type="ECO:0000256" key="6">
    <source>
        <dbReference type="RuleBase" id="RU004168"/>
    </source>
</evidence>
<dbReference type="InterPro" id="IPR036046">
    <property type="entry name" value="Acylphosphatase-like_dom_sf"/>
</dbReference>
<comment type="caution">
    <text evidence="8">The sequence shown here is derived from an EMBL/GenBank/DDBJ whole genome shotgun (WGS) entry which is preliminary data.</text>
</comment>
<proteinExistence type="inferred from homology"/>
<dbReference type="EC" id="3.6.1.7" evidence="2 5"/>
<evidence type="ECO:0000256" key="1">
    <source>
        <dbReference type="ARBA" id="ARBA00005614"/>
    </source>
</evidence>
<feature type="domain" description="Acylphosphatase-like" evidence="7">
    <location>
        <begin position="3"/>
        <end position="90"/>
    </location>
</feature>
<evidence type="ECO:0000256" key="2">
    <source>
        <dbReference type="ARBA" id="ARBA00012150"/>
    </source>
</evidence>
<evidence type="ECO:0000313" key="8">
    <source>
        <dbReference type="EMBL" id="GIU45316.1"/>
    </source>
</evidence>
<organism evidence="8 9">
    <name type="scientific">Shewanella sairae</name>
    <dbReference type="NCBI Taxonomy" id="190310"/>
    <lineage>
        <taxon>Bacteria</taxon>
        <taxon>Pseudomonadati</taxon>
        <taxon>Pseudomonadota</taxon>
        <taxon>Gammaproteobacteria</taxon>
        <taxon>Alteromonadales</taxon>
        <taxon>Shewanellaceae</taxon>
        <taxon>Shewanella</taxon>
    </lineage>
</organism>
<gene>
    <name evidence="8" type="primary">acyP</name>
    <name evidence="8" type="ORF">TUM4438_18520</name>
</gene>
<dbReference type="InterPro" id="IPR001792">
    <property type="entry name" value="Acylphosphatase-like_dom"/>
</dbReference>
<evidence type="ECO:0000256" key="3">
    <source>
        <dbReference type="ARBA" id="ARBA00015991"/>
    </source>
</evidence>
<sequence length="91" mass="9823">MKRVVIKVKGRVQGVSYRQNTLAQAKALGVTGYVSNLSDGSVQILAQGGQPAVDKLISWCHIGSPSSQVDEVFVAEDEADDIYLDFSIIQL</sequence>
<dbReference type="PRINTS" id="PR00112">
    <property type="entry name" value="ACYLPHPHTASE"/>
</dbReference>
<dbReference type="RefSeq" id="WP_220780904.1">
    <property type="nucleotide sequence ID" value="NZ_BPEY01000027.1"/>
</dbReference>
<dbReference type="NCBIfam" id="NF011003">
    <property type="entry name" value="PRK14429.1"/>
    <property type="match status" value="1"/>
</dbReference>
<protein>
    <recommendedName>
        <fullName evidence="3 5">acylphosphatase</fullName>
        <ecNumber evidence="2 5">3.6.1.7</ecNumber>
    </recommendedName>
</protein>
<dbReference type="InterPro" id="IPR020456">
    <property type="entry name" value="Acylphosphatase"/>
</dbReference>
<evidence type="ECO:0000256" key="4">
    <source>
        <dbReference type="ARBA" id="ARBA00047645"/>
    </source>
</evidence>
<dbReference type="Gene3D" id="3.30.70.100">
    <property type="match status" value="1"/>
</dbReference>
<evidence type="ECO:0000259" key="7">
    <source>
        <dbReference type="PROSITE" id="PS51160"/>
    </source>
</evidence>
<comment type="similarity">
    <text evidence="1 6">Belongs to the acylphosphatase family.</text>
</comment>